<accession>A0A5C0B660</accession>
<dbReference type="GO" id="GO:0008999">
    <property type="term" value="F:protein-N-terminal-alanine acetyltransferase activity"/>
    <property type="evidence" value="ECO:0007669"/>
    <property type="project" value="TreeGrafter"/>
</dbReference>
<dbReference type="RefSeq" id="WP_148819083.1">
    <property type="nucleotide sequence ID" value="NZ_CP043046.1"/>
</dbReference>
<protein>
    <submittedName>
        <fullName evidence="2">GNAT family N-acetyltransferase</fullName>
    </submittedName>
</protein>
<evidence type="ECO:0000259" key="1">
    <source>
        <dbReference type="PROSITE" id="PS51186"/>
    </source>
</evidence>
<dbReference type="SUPFAM" id="SSF55729">
    <property type="entry name" value="Acyl-CoA N-acyltransferases (Nat)"/>
    <property type="match status" value="1"/>
</dbReference>
<dbReference type="FunFam" id="3.40.630.30:FF:000047">
    <property type="entry name" value="Acetyltransferase, GNAT family"/>
    <property type="match status" value="1"/>
</dbReference>
<dbReference type="Gene3D" id="3.40.630.30">
    <property type="match status" value="1"/>
</dbReference>
<dbReference type="InterPro" id="IPR051908">
    <property type="entry name" value="Ribosomal_N-acetyltransferase"/>
</dbReference>
<dbReference type="EMBL" id="CP043046">
    <property type="protein sequence ID" value="QEI09193.1"/>
    <property type="molecule type" value="Genomic_DNA"/>
</dbReference>
<organism evidence="2 3">
    <name type="scientific">Pigmentiphaga aceris</name>
    <dbReference type="NCBI Taxonomy" id="1940612"/>
    <lineage>
        <taxon>Bacteria</taxon>
        <taxon>Pseudomonadati</taxon>
        <taxon>Pseudomonadota</taxon>
        <taxon>Betaproteobacteria</taxon>
        <taxon>Burkholderiales</taxon>
        <taxon>Alcaligenaceae</taxon>
        <taxon>Pigmentiphaga</taxon>
    </lineage>
</organism>
<keyword evidence="3" id="KW-1185">Reference proteome</keyword>
<name>A0A5C0B660_9BURK</name>
<dbReference type="InterPro" id="IPR016181">
    <property type="entry name" value="Acyl_CoA_acyltransferase"/>
</dbReference>
<dbReference type="AlphaFoldDB" id="A0A5C0B660"/>
<dbReference type="PROSITE" id="PS51186">
    <property type="entry name" value="GNAT"/>
    <property type="match status" value="1"/>
</dbReference>
<dbReference type="Pfam" id="PF13302">
    <property type="entry name" value="Acetyltransf_3"/>
    <property type="match status" value="1"/>
</dbReference>
<evidence type="ECO:0000313" key="2">
    <source>
        <dbReference type="EMBL" id="QEI09193.1"/>
    </source>
</evidence>
<gene>
    <name evidence="2" type="ORF">FXN63_08520</name>
</gene>
<proteinExistence type="predicted"/>
<reference evidence="2 3" key="1">
    <citation type="submission" date="2019-08" db="EMBL/GenBank/DDBJ databases">
        <title>Amphibian skin-associated Pigmentiphaga: genome sequence and occurrence across geography and hosts.</title>
        <authorList>
            <person name="Bletz M.C."/>
            <person name="Bunk B."/>
            <person name="Sproeer C."/>
            <person name="Biwer P."/>
            <person name="Reiter S."/>
            <person name="Rabemananjara F.C.E."/>
            <person name="Schulz S."/>
            <person name="Overmann J."/>
            <person name="Vences M."/>
        </authorList>
    </citation>
    <scope>NUCLEOTIDE SEQUENCE [LARGE SCALE GENOMIC DNA]</scope>
    <source>
        <strain evidence="2 3">Mada1488</strain>
    </source>
</reference>
<dbReference type="OrthoDB" id="5295305at2"/>
<dbReference type="Proteomes" id="UP000325161">
    <property type="component" value="Chromosome"/>
</dbReference>
<dbReference type="KEGG" id="pacr:FXN63_08520"/>
<dbReference type="InterPro" id="IPR000182">
    <property type="entry name" value="GNAT_dom"/>
</dbReference>
<dbReference type="PANTHER" id="PTHR43441">
    <property type="entry name" value="RIBOSOMAL-PROTEIN-SERINE ACETYLTRANSFERASE"/>
    <property type="match status" value="1"/>
</dbReference>
<dbReference type="GO" id="GO:1990189">
    <property type="term" value="F:protein N-terminal-serine acetyltransferase activity"/>
    <property type="evidence" value="ECO:0007669"/>
    <property type="project" value="TreeGrafter"/>
</dbReference>
<keyword evidence="2" id="KW-0808">Transferase</keyword>
<evidence type="ECO:0000313" key="3">
    <source>
        <dbReference type="Proteomes" id="UP000325161"/>
    </source>
</evidence>
<sequence>MAGWTPRAVPPSTAMQGQYCRVEPVDIARHGVELFEANLDDAEGKNWTYLFNDFPNTQAAYLEWLTAHAAKPDPMPHAIIDLSTGKAVGLASFMRIDTGNGVVEVGHINYSPRLQRQRAATEAMYLMMRRVFDELGYRRYEWKCDALNAPSRGAARRYGFRFEGVFRKAVMYKGRTRDTAWFAITDTEWPAVRDAFERWLAADNFDAAGQQRSSLAAAQE</sequence>
<feature type="domain" description="N-acetyltransferase" evidence="1">
    <location>
        <begin position="32"/>
        <end position="178"/>
    </location>
</feature>
<dbReference type="PANTHER" id="PTHR43441:SF2">
    <property type="entry name" value="FAMILY ACETYLTRANSFERASE, PUTATIVE (AFU_ORTHOLOGUE AFUA_7G00850)-RELATED"/>
    <property type="match status" value="1"/>
</dbReference>